<evidence type="ECO:0000313" key="3">
    <source>
        <dbReference type="EMBL" id="ENZ01647.1"/>
    </source>
</evidence>
<dbReference type="AlphaFoldDB" id="N9Y1E5"/>
<dbReference type="SMART" id="SM00530">
    <property type="entry name" value="HTH_XRE"/>
    <property type="match status" value="1"/>
</dbReference>
<dbReference type="GO" id="GO:0003677">
    <property type="term" value="F:DNA binding"/>
    <property type="evidence" value="ECO:0007669"/>
    <property type="project" value="InterPro"/>
</dbReference>
<evidence type="ECO:0000256" key="1">
    <source>
        <dbReference type="SAM" id="MobiDB-lite"/>
    </source>
</evidence>
<dbReference type="Proteomes" id="UP000013097">
    <property type="component" value="Unassembled WGS sequence"/>
</dbReference>
<dbReference type="InterPro" id="IPR001387">
    <property type="entry name" value="Cro/C1-type_HTH"/>
</dbReference>
<feature type="domain" description="HTH cro/C1-type" evidence="2">
    <location>
        <begin position="17"/>
        <end position="72"/>
    </location>
</feature>
<dbReference type="HOGENOM" id="CLU_066192_4_3_9"/>
<dbReference type="PROSITE" id="PS50943">
    <property type="entry name" value="HTH_CROC1"/>
    <property type="match status" value="1"/>
</dbReference>
<protein>
    <recommendedName>
        <fullName evidence="2">HTH cro/C1-type domain-containing protein</fullName>
    </recommendedName>
</protein>
<accession>N9Y1E5</accession>
<comment type="caution">
    <text evidence="3">The sequence shown here is derived from an EMBL/GenBank/DDBJ whole genome shotgun (WGS) entry which is preliminary data.</text>
</comment>
<proteinExistence type="predicted"/>
<dbReference type="PATRIC" id="fig|999411.4.peg.856"/>
<dbReference type="SUPFAM" id="SSF47413">
    <property type="entry name" value="lambda repressor-like DNA-binding domains"/>
    <property type="match status" value="1"/>
</dbReference>
<gene>
    <name evidence="3" type="ORF">HMPREF1092_00881</name>
</gene>
<sequence>MNDLLDDSKMKDIMNRIQSRRLELKLSYQDLALKTNMSKSTLQRYESGSIKNMPVDKLSVLANALDVSPLWLLGFEENSITLSLEEEQHIESFRKLNIVGRKKVTAYTNDLIDSGKYEKSEPIPINKKKEIWEEPGKEYLMPRASHDKEGEFSEEDIKHDDEIMTNEEFWK</sequence>
<dbReference type="RefSeq" id="WP_002597383.1">
    <property type="nucleotide sequence ID" value="NZ_KB850956.1"/>
</dbReference>
<organism evidence="3 4">
    <name type="scientific">Clostridium thermobutyricum</name>
    <dbReference type="NCBI Taxonomy" id="29372"/>
    <lineage>
        <taxon>Bacteria</taxon>
        <taxon>Bacillati</taxon>
        <taxon>Bacillota</taxon>
        <taxon>Clostridia</taxon>
        <taxon>Eubacteriales</taxon>
        <taxon>Clostridiaceae</taxon>
        <taxon>Clostridium</taxon>
    </lineage>
</organism>
<dbReference type="InterPro" id="IPR010982">
    <property type="entry name" value="Lambda_DNA-bd_dom_sf"/>
</dbReference>
<evidence type="ECO:0000259" key="2">
    <source>
        <dbReference type="PROSITE" id="PS50943"/>
    </source>
</evidence>
<feature type="compositionally biased region" description="Basic and acidic residues" evidence="1">
    <location>
        <begin position="144"/>
        <end position="158"/>
    </location>
</feature>
<feature type="region of interest" description="Disordered" evidence="1">
    <location>
        <begin position="138"/>
        <end position="158"/>
    </location>
</feature>
<dbReference type="Pfam" id="PF01381">
    <property type="entry name" value="HTH_3"/>
    <property type="match status" value="1"/>
</dbReference>
<dbReference type="eggNOG" id="COG1396">
    <property type="taxonomic scope" value="Bacteria"/>
</dbReference>
<reference evidence="3 4" key="1">
    <citation type="submission" date="2013-01" db="EMBL/GenBank/DDBJ databases">
        <title>The Genome Sequence of Clostridium colicanis 209318.</title>
        <authorList>
            <consortium name="The Broad Institute Genome Sequencing Platform"/>
            <person name="Earl A."/>
            <person name="Ward D."/>
            <person name="Feldgarden M."/>
            <person name="Gevers D."/>
            <person name="Courvalin P."/>
            <person name="Lambert T."/>
            <person name="Walker B."/>
            <person name="Young S.K."/>
            <person name="Zeng Q."/>
            <person name="Gargeya S."/>
            <person name="Fitzgerald M."/>
            <person name="Haas B."/>
            <person name="Abouelleil A."/>
            <person name="Alvarado L."/>
            <person name="Arachchi H.M."/>
            <person name="Berlin A.M."/>
            <person name="Chapman S.B."/>
            <person name="Dewar J."/>
            <person name="Goldberg J."/>
            <person name="Griggs A."/>
            <person name="Gujja S."/>
            <person name="Hansen M."/>
            <person name="Howarth C."/>
            <person name="Imamovic A."/>
            <person name="Larimer J."/>
            <person name="McCowan C."/>
            <person name="Murphy C."/>
            <person name="Neiman D."/>
            <person name="Pearson M."/>
            <person name="Priest M."/>
            <person name="Roberts A."/>
            <person name="Saif S."/>
            <person name="Shea T."/>
            <person name="Sisk P."/>
            <person name="Sykes S."/>
            <person name="Wortman J."/>
            <person name="Nusbaum C."/>
            <person name="Birren B."/>
        </authorList>
    </citation>
    <scope>NUCLEOTIDE SEQUENCE [LARGE SCALE GENOMIC DNA]</scope>
    <source>
        <strain evidence="3 4">209318</strain>
    </source>
</reference>
<evidence type="ECO:0000313" key="4">
    <source>
        <dbReference type="Proteomes" id="UP000013097"/>
    </source>
</evidence>
<dbReference type="CDD" id="cd00093">
    <property type="entry name" value="HTH_XRE"/>
    <property type="match status" value="1"/>
</dbReference>
<dbReference type="Gene3D" id="1.10.260.40">
    <property type="entry name" value="lambda repressor-like DNA-binding domains"/>
    <property type="match status" value="1"/>
</dbReference>
<dbReference type="EMBL" id="AGYT01000008">
    <property type="protein sequence ID" value="ENZ01647.1"/>
    <property type="molecule type" value="Genomic_DNA"/>
</dbReference>
<keyword evidence="4" id="KW-1185">Reference proteome</keyword>
<name>N9Y1E5_9CLOT</name>